<dbReference type="AlphaFoldDB" id="A0A5C7I7L7"/>
<feature type="domain" description="Pectinesterase inhibitor" evidence="8">
    <location>
        <begin position="28"/>
        <end position="192"/>
    </location>
</feature>
<name>A0A5C7I7L7_9ROSI</name>
<gene>
    <name evidence="9" type="ORF">EZV62_006440</name>
</gene>
<dbReference type="UniPathway" id="UPA00545">
    <property type="reaction ID" value="UER00823"/>
</dbReference>
<evidence type="ECO:0000256" key="6">
    <source>
        <dbReference type="PROSITE-ProRule" id="PRU10040"/>
    </source>
</evidence>
<reference evidence="10" key="1">
    <citation type="journal article" date="2019" name="Gigascience">
        <title>De novo genome assembly of the endangered Acer yangbiense, a plant species with extremely small populations endemic to Yunnan Province, China.</title>
        <authorList>
            <person name="Yang J."/>
            <person name="Wariss H.M."/>
            <person name="Tao L."/>
            <person name="Zhang R."/>
            <person name="Yun Q."/>
            <person name="Hollingsworth P."/>
            <person name="Dao Z."/>
            <person name="Luo G."/>
            <person name="Guo H."/>
            <person name="Ma Y."/>
            <person name="Sun W."/>
        </authorList>
    </citation>
    <scope>NUCLEOTIDE SEQUENCE [LARGE SCALE GENOMIC DNA]</scope>
    <source>
        <strain evidence="10">cv. Malutang</strain>
    </source>
</reference>
<proteinExistence type="inferred from homology"/>
<dbReference type="InterPro" id="IPR000070">
    <property type="entry name" value="Pectinesterase_cat"/>
</dbReference>
<dbReference type="Pfam" id="PF04043">
    <property type="entry name" value="PMEI"/>
    <property type="match status" value="1"/>
</dbReference>
<dbReference type="PANTHER" id="PTHR31707">
    <property type="entry name" value="PECTINESTERASE"/>
    <property type="match status" value="1"/>
</dbReference>
<evidence type="ECO:0000259" key="8">
    <source>
        <dbReference type="SMART" id="SM00856"/>
    </source>
</evidence>
<evidence type="ECO:0000256" key="1">
    <source>
        <dbReference type="ARBA" id="ARBA00005184"/>
    </source>
</evidence>
<dbReference type="EMBL" id="VAHF01000003">
    <property type="protein sequence ID" value="TXG65165.1"/>
    <property type="molecule type" value="Genomic_DNA"/>
</dbReference>
<evidence type="ECO:0000256" key="4">
    <source>
        <dbReference type="ARBA" id="ARBA00022801"/>
    </source>
</evidence>
<dbReference type="FunFam" id="2.160.20.10:FF:000001">
    <property type="entry name" value="Pectinesterase"/>
    <property type="match status" value="1"/>
</dbReference>
<dbReference type="SUPFAM" id="SSF51126">
    <property type="entry name" value="Pectin lyase-like"/>
    <property type="match status" value="1"/>
</dbReference>
<comment type="caution">
    <text evidence="9">The sequence shown here is derived from an EMBL/GenBank/DDBJ whole genome shotgun (WGS) entry which is preliminary data.</text>
</comment>
<dbReference type="PROSITE" id="PS00503">
    <property type="entry name" value="PECTINESTERASE_2"/>
    <property type="match status" value="1"/>
</dbReference>
<feature type="active site" evidence="6">
    <location>
        <position position="396"/>
    </location>
</feature>
<dbReference type="InterPro" id="IPR011050">
    <property type="entry name" value="Pectin_lyase_fold/virulence"/>
</dbReference>
<dbReference type="GO" id="GO:0042545">
    <property type="term" value="P:cell wall modification"/>
    <property type="evidence" value="ECO:0007669"/>
    <property type="project" value="UniProtKB-UniRule"/>
</dbReference>
<dbReference type="InterPro" id="IPR006501">
    <property type="entry name" value="Pectinesterase_inhib_dom"/>
</dbReference>
<evidence type="ECO:0000256" key="2">
    <source>
        <dbReference type="ARBA" id="ARBA00006027"/>
    </source>
</evidence>
<evidence type="ECO:0000256" key="3">
    <source>
        <dbReference type="ARBA" id="ARBA00007786"/>
    </source>
</evidence>
<dbReference type="GO" id="GO:0004857">
    <property type="term" value="F:enzyme inhibitor activity"/>
    <property type="evidence" value="ECO:0007669"/>
    <property type="project" value="InterPro"/>
</dbReference>
<dbReference type="SMART" id="SM00856">
    <property type="entry name" value="PMEI"/>
    <property type="match status" value="1"/>
</dbReference>
<keyword evidence="4 7" id="KW-0378">Hydrolase</keyword>
<dbReference type="SUPFAM" id="SSF101148">
    <property type="entry name" value="Plant invertase/pectin methylesterase inhibitor"/>
    <property type="match status" value="1"/>
</dbReference>
<dbReference type="Gene3D" id="2.160.20.10">
    <property type="entry name" value="Single-stranded right-handed beta-helix, Pectin lyase-like"/>
    <property type="match status" value="1"/>
</dbReference>
<dbReference type="OrthoDB" id="2019149at2759"/>
<comment type="similarity">
    <text evidence="2">In the N-terminal section; belongs to the PMEI family.</text>
</comment>
<evidence type="ECO:0000313" key="9">
    <source>
        <dbReference type="EMBL" id="TXG65165.1"/>
    </source>
</evidence>
<dbReference type="Pfam" id="PF01095">
    <property type="entry name" value="Pectinesterase"/>
    <property type="match status" value="1"/>
</dbReference>
<dbReference type="InterPro" id="IPR035513">
    <property type="entry name" value="Invertase/methylesterase_inhib"/>
</dbReference>
<comment type="catalytic activity">
    <reaction evidence="7">
        <text>[(1-&gt;4)-alpha-D-galacturonosyl methyl ester](n) + n H2O = [(1-&gt;4)-alpha-D-galacturonosyl](n) + n methanol + n H(+)</text>
        <dbReference type="Rhea" id="RHEA:22380"/>
        <dbReference type="Rhea" id="RHEA-COMP:14570"/>
        <dbReference type="Rhea" id="RHEA-COMP:14573"/>
        <dbReference type="ChEBI" id="CHEBI:15377"/>
        <dbReference type="ChEBI" id="CHEBI:15378"/>
        <dbReference type="ChEBI" id="CHEBI:17790"/>
        <dbReference type="ChEBI" id="CHEBI:140522"/>
        <dbReference type="ChEBI" id="CHEBI:140523"/>
        <dbReference type="EC" id="3.1.1.11"/>
    </reaction>
</comment>
<dbReference type="InterPro" id="IPR012334">
    <property type="entry name" value="Pectin_lyas_fold"/>
</dbReference>
<sequence length="561" mass="61892">MASKLSSMASKLSSTIPICLLLIFFFSPSIAIIDTPQLVCNLTPFPLMCTSILSQAKPGTLHDYGRFCMHQSLLDAIQSLSLIEHYLQLPSTSYLTTIRALEDCRSLASLNIDFLTQTFSAINSSTDSSTTSTILDSYQADDSETLLSAVITNQVTCLDGIQALESSASRMLSDLLVFLFDVSKKHSVTLALFKHGNWGGGGGSPNENRKVYESVLNGRKLLGINTTTDDQNKYYSTKVNVSTVVVVRPDGSGDFATINEAVAAAPNNTDKSYGYFMIYVAAGVYEEYVSIPKYKKYLMMVGDGINQTVITGNRNVVDGWTTFNSATFAVVGEGFVGVNMTILNTAGAIKHQAVAVRNGADMSTFYKCSFEGYQDTLYAHSLRQFYRDCDIYGTVDFIFGNAAVVLQNCNIYPRIPMENQFNAITAQGRTDPNQNTGISMHNCTIKPANSEYFTSYNNSVKTYLGRPWKEYSRTVYMETFMDSLIDPLGWIEWSGDFALSTLYYAEYNNTGPGSITTNRVKWSGYRVIDQTDAFNFIVSNFTGGNNWLPKTGVPFNKGLLS</sequence>
<comment type="similarity">
    <text evidence="3">In the C-terminal section; belongs to the pectinesterase family.</text>
</comment>
<dbReference type="Gene3D" id="1.20.140.40">
    <property type="entry name" value="Invertase/pectin methylesterase inhibitor family protein"/>
    <property type="match status" value="1"/>
</dbReference>
<accession>A0A5C7I7L7</accession>
<organism evidence="9 10">
    <name type="scientific">Acer yangbiense</name>
    <dbReference type="NCBI Taxonomy" id="1000413"/>
    <lineage>
        <taxon>Eukaryota</taxon>
        <taxon>Viridiplantae</taxon>
        <taxon>Streptophyta</taxon>
        <taxon>Embryophyta</taxon>
        <taxon>Tracheophyta</taxon>
        <taxon>Spermatophyta</taxon>
        <taxon>Magnoliopsida</taxon>
        <taxon>eudicotyledons</taxon>
        <taxon>Gunneridae</taxon>
        <taxon>Pentapetalae</taxon>
        <taxon>rosids</taxon>
        <taxon>malvids</taxon>
        <taxon>Sapindales</taxon>
        <taxon>Sapindaceae</taxon>
        <taxon>Hippocastanoideae</taxon>
        <taxon>Acereae</taxon>
        <taxon>Acer</taxon>
    </lineage>
</organism>
<dbReference type="GO" id="GO:0030599">
    <property type="term" value="F:pectinesterase activity"/>
    <property type="evidence" value="ECO:0007669"/>
    <property type="project" value="UniProtKB-UniRule"/>
</dbReference>
<dbReference type="Proteomes" id="UP000323000">
    <property type="component" value="Chromosome 3"/>
</dbReference>
<feature type="chain" id="PRO_5023158404" description="Pectinesterase" evidence="7">
    <location>
        <begin position="32"/>
        <end position="561"/>
    </location>
</feature>
<keyword evidence="5 7" id="KW-0063">Aspartyl esterase</keyword>
<comment type="pathway">
    <text evidence="1 7">Glycan metabolism; pectin degradation; 2-dehydro-3-deoxy-D-gluconate from pectin: step 1/5.</text>
</comment>
<protein>
    <recommendedName>
        <fullName evidence="7">Pectinesterase</fullName>
        <ecNumber evidence="7">3.1.1.11</ecNumber>
    </recommendedName>
</protein>
<evidence type="ECO:0000313" key="10">
    <source>
        <dbReference type="Proteomes" id="UP000323000"/>
    </source>
</evidence>
<dbReference type="CDD" id="cd15798">
    <property type="entry name" value="PMEI-like_3"/>
    <property type="match status" value="1"/>
</dbReference>
<keyword evidence="7" id="KW-0732">Signal</keyword>
<keyword evidence="10" id="KW-1185">Reference proteome</keyword>
<dbReference type="EC" id="3.1.1.11" evidence="7"/>
<feature type="signal peptide" evidence="7">
    <location>
        <begin position="1"/>
        <end position="31"/>
    </location>
</feature>
<dbReference type="GO" id="GO:0045490">
    <property type="term" value="P:pectin catabolic process"/>
    <property type="evidence" value="ECO:0007669"/>
    <property type="project" value="UniProtKB-UniRule"/>
</dbReference>
<dbReference type="InterPro" id="IPR033131">
    <property type="entry name" value="Pectinesterase_Asp_AS"/>
</dbReference>
<evidence type="ECO:0000256" key="7">
    <source>
        <dbReference type="RuleBase" id="RU000589"/>
    </source>
</evidence>
<evidence type="ECO:0000256" key="5">
    <source>
        <dbReference type="ARBA" id="ARBA00023085"/>
    </source>
</evidence>